<keyword evidence="7 8" id="KW-0472">Membrane</keyword>
<feature type="transmembrane region" description="Helical" evidence="8">
    <location>
        <begin position="20"/>
        <end position="41"/>
    </location>
</feature>
<evidence type="ECO:0000256" key="3">
    <source>
        <dbReference type="ARBA" id="ARBA00022448"/>
    </source>
</evidence>
<dbReference type="Gene3D" id="1.10.3470.10">
    <property type="entry name" value="ABC transporter involved in vitamin B12 uptake, BtuC"/>
    <property type="match status" value="1"/>
</dbReference>
<dbReference type="GO" id="GO:0033214">
    <property type="term" value="P:siderophore-iron import into cell"/>
    <property type="evidence" value="ECO:0007669"/>
    <property type="project" value="TreeGrafter"/>
</dbReference>
<feature type="transmembrane region" description="Helical" evidence="8">
    <location>
        <begin position="106"/>
        <end position="128"/>
    </location>
</feature>
<dbReference type="PANTHER" id="PTHR30472">
    <property type="entry name" value="FERRIC ENTEROBACTIN TRANSPORT SYSTEM PERMEASE PROTEIN"/>
    <property type="match status" value="1"/>
</dbReference>
<dbReference type="Pfam" id="PF01032">
    <property type="entry name" value="FecCD"/>
    <property type="match status" value="1"/>
</dbReference>
<dbReference type="PANTHER" id="PTHR30472:SF25">
    <property type="entry name" value="ABC TRANSPORTER PERMEASE PROTEIN MJ0876-RELATED"/>
    <property type="match status" value="1"/>
</dbReference>
<proteinExistence type="inferred from homology"/>
<comment type="similarity">
    <text evidence="2">Belongs to the binding-protein-dependent transport system permease family. FecCD subfamily.</text>
</comment>
<dbReference type="InterPro" id="IPR000522">
    <property type="entry name" value="ABC_transptr_permease_BtuC"/>
</dbReference>
<evidence type="ECO:0000256" key="5">
    <source>
        <dbReference type="ARBA" id="ARBA00022692"/>
    </source>
</evidence>
<feature type="transmembrane region" description="Helical" evidence="8">
    <location>
        <begin position="165"/>
        <end position="187"/>
    </location>
</feature>
<dbReference type="GO" id="GO:0005886">
    <property type="term" value="C:plasma membrane"/>
    <property type="evidence" value="ECO:0007669"/>
    <property type="project" value="UniProtKB-SubCell"/>
</dbReference>
<feature type="transmembrane region" description="Helical" evidence="8">
    <location>
        <begin position="76"/>
        <end position="97"/>
    </location>
</feature>
<dbReference type="InterPro" id="IPR037294">
    <property type="entry name" value="ABC_BtuC-like"/>
</dbReference>
<comment type="caution">
    <text evidence="9">The sequence shown here is derived from an EMBL/GenBank/DDBJ whole genome shotgun (WGS) entry which is preliminary data.</text>
</comment>
<evidence type="ECO:0000256" key="1">
    <source>
        <dbReference type="ARBA" id="ARBA00004651"/>
    </source>
</evidence>
<name>A0A9W4R3U3_PSEHA</name>
<dbReference type="CDD" id="cd06550">
    <property type="entry name" value="TM_ABC_iron-siderophores_like"/>
    <property type="match status" value="1"/>
</dbReference>
<evidence type="ECO:0000313" key="10">
    <source>
        <dbReference type="Proteomes" id="UP001152447"/>
    </source>
</evidence>
<dbReference type="AlphaFoldDB" id="A0A9W4R3U3"/>
<accession>A0A9W4R3U3</accession>
<evidence type="ECO:0000256" key="8">
    <source>
        <dbReference type="SAM" id="Phobius"/>
    </source>
</evidence>
<keyword evidence="6 8" id="KW-1133">Transmembrane helix</keyword>
<sequence>MSTLTLNRFNAITLSNPHKWMLLSYGCIFALALLSIGYGAAGWDWRLAIAWLAPEHFNQFDALQINVVTQIRLPRFVLAVMVGLVLAQTGAATQALCRNPLADPSIIGISAGAAMVAVAFIALSAQFNFNAQHYLPYASFLGALSVTSLVYLVSKQQKQININTLILVGVAINALAFAVIGLLSFYADDSALRLINYWTMGSLGGASWDNIKQASPLLLLSLIGLWRLKEPMNLLLIGESQAQYLGVDTSKLKLYVIILVALGVGAVVALTGLIGFVGLVVPHIARLMVGPHLRNMLPLCMLLGVIVLLLSDWLARLVVMPAELPIGIITALLGAPLFIYLIIKNKRDWS</sequence>
<comment type="subcellular location">
    <subcellularLocation>
        <location evidence="1">Cell membrane</location>
        <topology evidence="1">Multi-pass membrane protein</topology>
    </subcellularLocation>
</comment>
<evidence type="ECO:0000256" key="7">
    <source>
        <dbReference type="ARBA" id="ARBA00023136"/>
    </source>
</evidence>
<keyword evidence="10" id="KW-1185">Reference proteome</keyword>
<keyword evidence="4" id="KW-1003">Cell membrane</keyword>
<keyword evidence="3" id="KW-0813">Transport</keyword>
<evidence type="ECO:0000256" key="6">
    <source>
        <dbReference type="ARBA" id="ARBA00022989"/>
    </source>
</evidence>
<evidence type="ECO:0000313" key="9">
    <source>
        <dbReference type="EMBL" id="CAH9065275.1"/>
    </source>
</evidence>
<dbReference type="Proteomes" id="UP001152447">
    <property type="component" value="Unassembled WGS sequence"/>
</dbReference>
<dbReference type="SUPFAM" id="SSF81345">
    <property type="entry name" value="ABC transporter involved in vitamin B12 uptake, BtuC"/>
    <property type="match status" value="1"/>
</dbReference>
<feature type="transmembrane region" description="Helical" evidence="8">
    <location>
        <begin position="134"/>
        <end position="153"/>
    </location>
</feature>
<dbReference type="GO" id="GO:0022857">
    <property type="term" value="F:transmembrane transporter activity"/>
    <property type="evidence" value="ECO:0007669"/>
    <property type="project" value="InterPro"/>
</dbReference>
<evidence type="ECO:0000256" key="4">
    <source>
        <dbReference type="ARBA" id="ARBA00022475"/>
    </source>
</evidence>
<dbReference type="RefSeq" id="WP_262977302.1">
    <property type="nucleotide sequence ID" value="NZ_CAMAPB010000070.1"/>
</dbReference>
<dbReference type="EMBL" id="CAMAPB010000070">
    <property type="protein sequence ID" value="CAH9065275.1"/>
    <property type="molecule type" value="Genomic_DNA"/>
</dbReference>
<dbReference type="FunFam" id="1.10.3470.10:FF:000001">
    <property type="entry name" value="Vitamin B12 ABC transporter permease BtuC"/>
    <property type="match status" value="1"/>
</dbReference>
<feature type="transmembrane region" description="Helical" evidence="8">
    <location>
        <begin position="254"/>
        <end position="284"/>
    </location>
</feature>
<feature type="transmembrane region" description="Helical" evidence="8">
    <location>
        <begin position="324"/>
        <end position="343"/>
    </location>
</feature>
<reference evidence="9" key="1">
    <citation type="submission" date="2022-07" db="EMBL/GenBank/DDBJ databases">
        <authorList>
            <person name="Criscuolo A."/>
        </authorList>
    </citation>
    <scope>NUCLEOTIDE SEQUENCE</scope>
    <source>
        <strain evidence="9">CIP103197</strain>
    </source>
</reference>
<gene>
    <name evidence="9" type="primary">hmuU_2</name>
    <name evidence="9" type="ORF">PSEHALCIP103_03340</name>
</gene>
<protein>
    <submittedName>
        <fullName evidence="9">Hemin transport system permease protein HmuU</fullName>
    </submittedName>
</protein>
<feature type="transmembrane region" description="Helical" evidence="8">
    <location>
        <begin position="296"/>
        <end position="318"/>
    </location>
</feature>
<evidence type="ECO:0000256" key="2">
    <source>
        <dbReference type="ARBA" id="ARBA00007935"/>
    </source>
</evidence>
<keyword evidence="5 8" id="KW-0812">Transmembrane</keyword>
<organism evidence="9 10">
    <name type="scientific">Pseudoalteromonas haloplanktis</name>
    <name type="common">Alteromonas haloplanktis</name>
    <dbReference type="NCBI Taxonomy" id="228"/>
    <lineage>
        <taxon>Bacteria</taxon>
        <taxon>Pseudomonadati</taxon>
        <taxon>Pseudomonadota</taxon>
        <taxon>Gammaproteobacteria</taxon>
        <taxon>Alteromonadales</taxon>
        <taxon>Pseudoalteromonadaceae</taxon>
        <taxon>Pseudoalteromonas</taxon>
    </lineage>
</organism>